<dbReference type="SUPFAM" id="SSF55846">
    <property type="entry name" value="N-acetylmuramoyl-L-alanine amidase-like"/>
    <property type="match status" value="1"/>
</dbReference>
<dbReference type="PANTHER" id="PTHR30417">
    <property type="entry name" value="N-ACETYLMURAMOYL-L-ALANINE AMIDASE AMID"/>
    <property type="match status" value="1"/>
</dbReference>
<dbReference type="InterPro" id="IPR051206">
    <property type="entry name" value="NAMLAA_amidase_2"/>
</dbReference>
<keyword evidence="5" id="KW-0812">Transmembrane</keyword>
<accession>A0A0M6WP01</accession>
<name>A0A0M6WP01_9FIRM</name>
<dbReference type="EMBL" id="CVRQ01000022">
    <property type="protein sequence ID" value="CRL38573.1"/>
    <property type="molecule type" value="Genomic_DNA"/>
</dbReference>
<comment type="catalytic activity">
    <reaction evidence="1">
        <text>Hydrolyzes the link between N-acetylmuramoyl residues and L-amino acid residues in certain cell-wall glycopeptides.</text>
        <dbReference type="EC" id="3.5.1.28"/>
    </reaction>
</comment>
<dbReference type="Gene3D" id="3.40.80.10">
    <property type="entry name" value="Peptidoglycan recognition protein-like"/>
    <property type="match status" value="1"/>
</dbReference>
<dbReference type="GO" id="GO:0009253">
    <property type="term" value="P:peptidoglycan catabolic process"/>
    <property type="evidence" value="ECO:0007669"/>
    <property type="project" value="InterPro"/>
</dbReference>
<dbReference type="RefSeq" id="WP_055061981.1">
    <property type="nucleotide sequence ID" value="NZ_CVRQ01000022.1"/>
</dbReference>
<reference evidence="8" key="1">
    <citation type="submission" date="2015-05" db="EMBL/GenBank/DDBJ databases">
        <authorList>
            <consortium name="Pathogen Informatics"/>
        </authorList>
    </citation>
    <scope>NUCLEOTIDE SEQUENCE [LARGE SCALE GENOMIC DNA]</scope>
    <source>
        <strain evidence="8">T1-815</strain>
    </source>
</reference>
<dbReference type="InterPro" id="IPR002502">
    <property type="entry name" value="Amidase_domain"/>
</dbReference>
<keyword evidence="5" id="KW-1133">Transmembrane helix</keyword>
<keyword evidence="4" id="KW-0961">Cell wall biogenesis/degradation</keyword>
<evidence type="ECO:0000259" key="6">
    <source>
        <dbReference type="SMART" id="SM00644"/>
    </source>
</evidence>
<gene>
    <name evidence="7" type="ORF">T1815_18441</name>
</gene>
<keyword evidence="5" id="KW-0472">Membrane</keyword>
<evidence type="ECO:0000313" key="7">
    <source>
        <dbReference type="EMBL" id="CRL38573.1"/>
    </source>
</evidence>
<dbReference type="Pfam" id="PF01510">
    <property type="entry name" value="Amidase_2"/>
    <property type="match status" value="1"/>
</dbReference>
<dbReference type="AlphaFoldDB" id="A0A0M6WP01"/>
<evidence type="ECO:0000256" key="3">
    <source>
        <dbReference type="ARBA" id="ARBA00022801"/>
    </source>
</evidence>
<evidence type="ECO:0000313" key="8">
    <source>
        <dbReference type="Proteomes" id="UP000049472"/>
    </source>
</evidence>
<proteinExistence type="predicted"/>
<dbReference type="Proteomes" id="UP000049472">
    <property type="component" value="Unassembled WGS sequence"/>
</dbReference>
<evidence type="ECO:0000256" key="5">
    <source>
        <dbReference type="SAM" id="Phobius"/>
    </source>
</evidence>
<feature type="domain" description="N-acetylmuramoyl-L-alanine amidase" evidence="6">
    <location>
        <begin position="87"/>
        <end position="223"/>
    </location>
</feature>
<dbReference type="GO" id="GO:0009254">
    <property type="term" value="P:peptidoglycan turnover"/>
    <property type="evidence" value="ECO:0007669"/>
    <property type="project" value="TreeGrafter"/>
</dbReference>
<dbReference type="SMART" id="SM00644">
    <property type="entry name" value="Ami_2"/>
    <property type="match status" value="1"/>
</dbReference>
<evidence type="ECO:0000256" key="4">
    <source>
        <dbReference type="ARBA" id="ARBA00023316"/>
    </source>
</evidence>
<feature type="transmembrane region" description="Helical" evidence="5">
    <location>
        <begin position="28"/>
        <end position="51"/>
    </location>
</feature>
<evidence type="ECO:0000256" key="2">
    <source>
        <dbReference type="ARBA" id="ARBA00011901"/>
    </source>
</evidence>
<keyword evidence="3" id="KW-0378">Hydrolase</keyword>
<dbReference type="EC" id="3.5.1.28" evidence="2"/>
<dbReference type="GO" id="GO:0071555">
    <property type="term" value="P:cell wall organization"/>
    <property type="evidence" value="ECO:0007669"/>
    <property type="project" value="UniProtKB-KW"/>
</dbReference>
<keyword evidence="8" id="KW-1185">Reference proteome</keyword>
<dbReference type="InterPro" id="IPR036505">
    <property type="entry name" value="Amidase/PGRP_sf"/>
</dbReference>
<dbReference type="PANTHER" id="PTHR30417:SF1">
    <property type="entry name" value="N-ACETYLMURAMOYL-L-ALANINE AMIDASE AMID"/>
    <property type="match status" value="1"/>
</dbReference>
<dbReference type="CDD" id="cd06583">
    <property type="entry name" value="PGRP"/>
    <property type="match status" value="1"/>
</dbReference>
<organism evidence="7 8">
    <name type="scientific">Agathobacter rectalis</name>
    <dbReference type="NCBI Taxonomy" id="39491"/>
    <lineage>
        <taxon>Bacteria</taxon>
        <taxon>Bacillati</taxon>
        <taxon>Bacillota</taxon>
        <taxon>Clostridia</taxon>
        <taxon>Lachnospirales</taxon>
        <taxon>Lachnospiraceae</taxon>
        <taxon>Agathobacter</taxon>
    </lineage>
</organism>
<protein>
    <recommendedName>
        <fullName evidence="2">N-acetylmuramoyl-L-alanine amidase</fullName>
        <ecNumber evidence="2">3.5.1.28</ecNumber>
    </recommendedName>
</protein>
<evidence type="ECO:0000256" key="1">
    <source>
        <dbReference type="ARBA" id="ARBA00001561"/>
    </source>
</evidence>
<dbReference type="GO" id="GO:0008745">
    <property type="term" value="F:N-acetylmuramoyl-L-alanine amidase activity"/>
    <property type="evidence" value="ECO:0007669"/>
    <property type="project" value="UniProtKB-EC"/>
</dbReference>
<sequence>MDEYEKIRQRKREEYRKRHRAQVRRKQLIGNGIVIGVIILIIATIIIVGALRGKKAKQEEVKAEVTSTLYNPIQPKLDVQLLTPNPYSRPQKALEKVNGIVVHYTANPGTSARQNRDYFNGLAETKKTKASSHFVIGLEGEIVQCIPCNEISYASNNRNSDTISIECCIEDETGKFNDSTYQSLIELTTWLMGRYDLSADDVIRHYDVTGKKCPLYFVEHEDAWEQFHKDLDTYIEENGVPKEEKSQT</sequence>